<accession>A0AAN9L5G9</accession>
<organism evidence="1 2">
    <name type="scientific">Canavalia gladiata</name>
    <name type="common">Sword bean</name>
    <name type="synonym">Dolichos gladiatus</name>
    <dbReference type="NCBI Taxonomy" id="3824"/>
    <lineage>
        <taxon>Eukaryota</taxon>
        <taxon>Viridiplantae</taxon>
        <taxon>Streptophyta</taxon>
        <taxon>Embryophyta</taxon>
        <taxon>Tracheophyta</taxon>
        <taxon>Spermatophyta</taxon>
        <taxon>Magnoliopsida</taxon>
        <taxon>eudicotyledons</taxon>
        <taxon>Gunneridae</taxon>
        <taxon>Pentapetalae</taxon>
        <taxon>rosids</taxon>
        <taxon>fabids</taxon>
        <taxon>Fabales</taxon>
        <taxon>Fabaceae</taxon>
        <taxon>Papilionoideae</taxon>
        <taxon>50 kb inversion clade</taxon>
        <taxon>NPAAA clade</taxon>
        <taxon>indigoferoid/millettioid clade</taxon>
        <taxon>Phaseoleae</taxon>
        <taxon>Canavalia</taxon>
    </lineage>
</organism>
<proteinExistence type="predicted"/>
<evidence type="ECO:0000313" key="1">
    <source>
        <dbReference type="EMBL" id="KAK7329579.1"/>
    </source>
</evidence>
<keyword evidence="2" id="KW-1185">Reference proteome</keyword>
<protein>
    <submittedName>
        <fullName evidence="1">Uncharacterized protein</fullName>
    </submittedName>
</protein>
<comment type="caution">
    <text evidence="1">The sequence shown here is derived from an EMBL/GenBank/DDBJ whole genome shotgun (WGS) entry which is preliminary data.</text>
</comment>
<dbReference type="AlphaFoldDB" id="A0AAN9L5G9"/>
<name>A0AAN9L5G9_CANGL</name>
<gene>
    <name evidence="1" type="ORF">VNO77_23749</name>
</gene>
<dbReference type="EMBL" id="JAYMYQ010000005">
    <property type="protein sequence ID" value="KAK7329579.1"/>
    <property type="molecule type" value="Genomic_DNA"/>
</dbReference>
<dbReference type="Proteomes" id="UP001367508">
    <property type="component" value="Unassembled WGS sequence"/>
</dbReference>
<sequence length="71" mass="7791">MFETPNKTLGCYVGCSHVVMVTEVTATPHRHNTGQQENEVATTDSAAETRCVAAFLLQLRVHDTSLCLARE</sequence>
<reference evidence="1 2" key="1">
    <citation type="submission" date="2024-01" db="EMBL/GenBank/DDBJ databases">
        <title>The genomes of 5 underutilized Papilionoideae crops provide insights into root nodulation and disease resistanc.</title>
        <authorList>
            <person name="Jiang F."/>
        </authorList>
    </citation>
    <scope>NUCLEOTIDE SEQUENCE [LARGE SCALE GENOMIC DNA]</scope>
    <source>
        <strain evidence="1">LVBAO_FW01</strain>
        <tissue evidence="1">Leaves</tissue>
    </source>
</reference>
<evidence type="ECO:0000313" key="2">
    <source>
        <dbReference type="Proteomes" id="UP001367508"/>
    </source>
</evidence>